<dbReference type="PANTHER" id="PTHR33434">
    <property type="entry name" value="DEGV DOMAIN-CONTAINING PROTEIN DR_1986-RELATED"/>
    <property type="match status" value="1"/>
</dbReference>
<evidence type="ECO:0000313" key="3">
    <source>
        <dbReference type="Proteomes" id="UP000196365"/>
    </source>
</evidence>
<dbReference type="GO" id="GO:0004371">
    <property type="term" value="F:glycerone kinase activity"/>
    <property type="evidence" value="ECO:0007669"/>
    <property type="project" value="InterPro"/>
</dbReference>
<dbReference type="Proteomes" id="UP000196365">
    <property type="component" value="Unassembled WGS sequence"/>
</dbReference>
<accession>A0A1T4JZ96</accession>
<sequence length="543" mass="61219">MEIKYIDGPLLKKMIFFAAQNLQNNKEFVNNLNVFPVPDGDTGTNMALTIQFAVKEISNINTNELSKIIDTGANGSLMGARGNSGVILSQLFRGFAKECKNKEILKLKDFAQALQSGTDMAYKAVMKPTEGTILTITREVSKFAVENVEKFQSLETFLEKIIEYGNNVLSETPNMLSVLKEAGVVDAGGKGFMYILEGAYKAFFEENFKESERFSYSIINEFKKKNSKTNSSSNIKFGYCTEFMIIAKKVSTDIIKSYLSKMGDSLLVVGDDNKIKVHIHTNHPGKVIEYALQIGELINIKIDNMREQHRNQFDFKEERMRSIEEKNYGFITVATGKGIIEIFKDLGVDSIIQGGQTMNPSTEDFIKEINKIHAKHIYILPNNSNIFMAANQAKEISNKNVYIIPTKTIPQGISALLAFNPENNSIDNYKNMKDTIKKVKTGQVTFAVRDTQVNNLKINKNDIIGIYDGNIITVGKDINEVAIQLIQEMLEDDDELITIFTGEGVSKKHREFIQEKIEDHFSQLDIEIHEGGQPLYYYIISVE</sequence>
<protein>
    <recommendedName>
        <fullName evidence="1">DhaL domain-containing protein</fullName>
    </recommendedName>
</protein>
<organism evidence="2 3">
    <name type="scientific">Garciella nitratireducens DSM 15102</name>
    <dbReference type="NCBI Taxonomy" id="1121911"/>
    <lineage>
        <taxon>Bacteria</taxon>
        <taxon>Bacillati</taxon>
        <taxon>Bacillota</taxon>
        <taxon>Clostridia</taxon>
        <taxon>Eubacteriales</taxon>
        <taxon>Eubacteriaceae</taxon>
        <taxon>Garciella</taxon>
    </lineage>
</organism>
<dbReference type="InterPro" id="IPR033470">
    <property type="entry name" value="FakA-like_C"/>
</dbReference>
<dbReference type="Pfam" id="PF02734">
    <property type="entry name" value="Dak2"/>
    <property type="match status" value="1"/>
</dbReference>
<dbReference type="PANTHER" id="PTHR33434:SF4">
    <property type="entry name" value="PHOSPHATASE PROTEIN"/>
    <property type="match status" value="1"/>
</dbReference>
<dbReference type="InterPro" id="IPR019986">
    <property type="entry name" value="YloV-like"/>
</dbReference>
<gene>
    <name evidence="2" type="ORF">SAMN02745973_00219</name>
</gene>
<reference evidence="2 3" key="1">
    <citation type="submission" date="2017-02" db="EMBL/GenBank/DDBJ databases">
        <authorList>
            <person name="Peterson S.W."/>
        </authorList>
    </citation>
    <scope>NUCLEOTIDE SEQUENCE [LARGE SCALE GENOMIC DNA]</scope>
    <source>
        <strain evidence="2 3">DSM 15102</strain>
    </source>
</reference>
<dbReference type="AlphaFoldDB" id="A0A1T4JZ96"/>
<dbReference type="EMBL" id="FUWV01000001">
    <property type="protein sequence ID" value="SJZ35365.1"/>
    <property type="molecule type" value="Genomic_DNA"/>
</dbReference>
<dbReference type="InterPro" id="IPR004007">
    <property type="entry name" value="DhaL_dom"/>
</dbReference>
<dbReference type="SUPFAM" id="SSF101473">
    <property type="entry name" value="DhaL-like"/>
    <property type="match status" value="1"/>
</dbReference>
<dbReference type="SMART" id="SM01120">
    <property type="entry name" value="Dak2"/>
    <property type="match status" value="1"/>
</dbReference>
<dbReference type="OrthoDB" id="9760324at2"/>
<proteinExistence type="predicted"/>
<dbReference type="InterPro" id="IPR048394">
    <property type="entry name" value="FakA-like_M"/>
</dbReference>
<evidence type="ECO:0000259" key="1">
    <source>
        <dbReference type="PROSITE" id="PS51480"/>
    </source>
</evidence>
<dbReference type="PROSITE" id="PS51480">
    <property type="entry name" value="DHAL"/>
    <property type="match status" value="1"/>
</dbReference>
<dbReference type="Gene3D" id="1.25.40.340">
    <property type="match status" value="1"/>
</dbReference>
<name>A0A1T4JZ96_9FIRM</name>
<dbReference type="SMART" id="SM01121">
    <property type="entry name" value="Dak1_2"/>
    <property type="match status" value="1"/>
</dbReference>
<dbReference type="Pfam" id="PF21645">
    <property type="entry name" value="FakA-like_M"/>
    <property type="match status" value="1"/>
</dbReference>
<dbReference type="InterPro" id="IPR036117">
    <property type="entry name" value="DhaL_dom_sf"/>
</dbReference>
<feature type="domain" description="DhaL" evidence="1">
    <location>
        <begin position="9"/>
        <end position="201"/>
    </location>
</feature>
<evidence type="ECO:0000313" key="2">
    <source>
        <dbReference type="EMBL" id="SJZ35365.1"/>
    </source>
</evidence>
<dbReference type="Pfam" id="PF13684">
    <property type="entry name" value="FakA-like_C"/>
    <property type="match status" value="1"/>
</dbReference>
<dbReference type="InterPro" id="IPR050270">
    <property type="entry name" value="DegV_domain_contain"/>
</dbReference>
<dbReference type="NCBIfam" id="TIGR03599">
    <property type="entry name" value="YloV"/>
    <property type="match status" value="1"/>
</dbReference>
<keyword evidence="3" id="KW-1185">Reference proteome</keyword>
<dbReference type="GO" id="GO:0006071">
    <property type="term" value="P:glycerol metabolic process"/>
    <property type="evidence" value="ECO:0007669"/>
    <property type="project" value="InterPro"/>
</dbReference>